<dbReference type="Pfam" id="PF02622">
    <property type="entry name" value="DUF179"/>
    <property type="match status" value="1"/>
</dbReference>
<organism evidence="3 4">
    <name type="scientific">Uliginosibacterium aquaticum</name>
    <dbReference type="NCBI Taxonomy" id="2731212"/>
    <lineage>
        <taxon>Bacteria</taxon>
        <taxon>Pseudomonadati</taxon>
        <taxon>Pseudomonadota</taxon>
        <taxon>Betaproteobacteria</taxon>
        <taxon>Rhodocyclales</taxon>
        <taxon>Zoogloeaceae</taxon>
        <taxon>Uliginosibacterium</taxon>
    </lineage>
</organism>
<dbReference type="SUPFAM" id="SSF143456">
    <property type="entry name" value="VC0467-like"/>
    <property type="match status" value="1"/>
</dbReference>
<dbReference type="EMBL" id="JABCSC020000003">
    <property type="protein sequence ID" value="NSL56018.1"/>
    <property type="molecule type" value="Genomic_DNA"/>
</dbReference>
<dbReference type="NCBIfam" id="NF001266">
    <property type="entry name" value="PRK00228.1-1"/>
    <property type="match status" value="1"/>
</dbReference>
<evidence type="ECO:0000313" key="4">
    <source>
        <dbReference type="Proteomes" id="UP000778523"/>
    </source>
</evidence>
<comment type="caution">
    <text evidence="3">The sequence shown here is derived from an EMBL/GenBank/DDBJ whole genome shotgun (WGS) entry which is preliminary data.</text>
</comment>
<protein>
    <recommendedName>
        <fullName evidence="2">UPF0301 protein HJ583_013335</fullName>
    </recommendedName>
</protein>
<gene>
    <name evidence="3" type="ORF">HJ583_013335</name>
</gene>
<dbReference type="PANTHER" id="PTHR30327:SF1">
    <property type="entry name" value="UPF0301 PROTEIN YQGE"/>
    <property type="match status" value="1"/>
</dbReference>
<dbReference type="PANTHER" id="PTHR30327">
    <property type="entry name" value="UNCHARACTERIZED PROTEIN YQGE"/>
    <property type="match status" value="1"/>
</dbReference>
<reference evidence="3 4" key="1">
    <citation type="submission" date="2020-06" db="EMBL/GenBank/DDBJ databases">
        <title>Draft genome of Uliginosibacterium sp. IMCC34675.</title>
        <authorList>
            <person name="Song J."/>
        </authorList>
    </citation>
    <scope>NUCLEOTIDE SEQUENCE [LARGE SCALE GENOMIC DNA]</scope>
    <source>
        <strain evidence="3 4">IMCC34675</strain>
    </source>
</reference>
<evidence type="ECO:0000256" key="1">
    <source>
        <dbReference type="ARBA" id="ARBA00009600"/>
    </source>
</evidence>
<sequence>MVQNVNLTHHFLIAMPGLADGPFAKALVYLAEHNEDGALGVVVNRPLDLDIKELMERIEIPLQHAERGDESIYFGGPVQTDRGFVLHRPHGDWQSSLKVTPEIALTSSKDILQALAERGEPQELLITLGYAGWGAGQLEEELAQNAWLTVAADPRIIFERPAEERLDAAIHLLGIDFANLSDVAGHA</sequence>
<dbReference type="RefSeq" id="WP_170022373.1">
    <property type="nucleotide sequence ID" value="NZ_JABCSC020000003.1"/>
</dbReference>
<dbReference type="HAMAP" id="MF_00758">
    <property type="entry name" value="UPF0301"/>
    <property type="match status" value="1"/>
</dbReference>
<dbReference type="Gene3D" id="3.40.1740.10">
    <property type="entry name" value="VC0467-like"/>
    <property type="match status" value="1"/>
</dbReference>
<dbReference type="InterPro" id="IPR003774">
    <property type="entry name" value="AlgH-like"/>
</dbReference>
<comment type="similarity">
    <text evidence="1 2">Belongs to the UPF0301 (AlgH) family.</text>
</comment>
<accession>A0ABX2IP37</accession>
<dbReference type="Proteomes" id="UP000778523">
    <property type="component" value="Unassembled WGS sequence"/>
</dbReference>
<evidence type="ECO:0000313" key="3">
    <source>
        <dbReference type="EMBL" id="NSL56018.1"/>
    </source>
</evidence>
<proteinExistence type="inferred from homology"/>
<keyword evidence="4" id="KW-1185">Reference proteome</keyword>
<name>A0ABX2IP37_9RHOO</name>
<evidence type="ECO:0000256" key="2">
    <source>
        <dbReference type="HAMAP-Rule" id="MF_00758"/>
    </source>
</evidence>